<dbReference type="Gene3D" id="6.10.140.140">
    <property type="match status" value="1"/>
</dbReference>
<sequence length="90" mass="10561">MAIILHICPLGGHYNFRTFEPIDLHCDVTVYLSTEEWEYVEQHKDLYKDVLMEDHQPVITLGKRNSFLHLQGASLTSHTDTEHEHDTHYV</sequence>
<evidence type="ECO:0000259" key="1">
    <source>
        <dbReference type="Pfam" id="PF01352"/>
    </source>
</evidence>
<dbReference type="GeneTree" id="ENSGT01010000228650"/>
<reference evidence="2" key="2">
    <citation type="submission" date="2025-09" db="UniProtKB">
        <authorList>
            <consortium name="Ensembl"/>
        </authorList>
    </citation>
    <scope>IDENTIFICATION</scope>
</reference>
<reference evidence="2" key="1">
    <citation type="submission" date="2025-08" db="UniProtKB">
        <authorList>
            <consortium name="Ensembl"/>
        </authorList>
    </citation>
    <scope>IDENTIFICATION</scope>
</reference>
<keyword evidence="3" id="KW-1185">Reference proteome</keyword>
<dbReference type="GO" id="GO:0006355">
    <property type="term" value="P:regulation of DNA-templated transcription"/>
    <property type="evidence" value="ECO:0007669"/>
    <property type="project" value="InterPro"/>
</dbReference>
<accession>A0A8C5QA35</accession>
<name>A0A8C5QA35_9ANUR</name>
<dbReference type="Pfam" id="PF01352">
    <property type="entry name" value="KRAB"/>
    <property type="match status" value="1"/>
</dbReference>
<protein>
    <recommendedName>
        <fullName evidence="1">KRAB domain-containing protein</fullName>
    </recommendedName>
</protein>
<dbReference type="Proteomes" id="UP000694569">
    <property type="component" value="Unplaced"/>
</dbReference>
<dbReference type="InterPro" id="IPR001909">
    <property type="entry name" value="KRAB"/>
</dbReference>
<dbReference type="Ensembl" id="ENSLLET00000035745.1">
    <property type="protein sequence ID" value="ENSLLEP00000034436.1"/>
    <property type="gene ID" value="ENSLLEG00000021751.1"/>
</dbReference>
<evidence type="ECO:0000313" key="2">
    <source>
        <dbReference type="Ensembl" id="ENSLLEP00000034436.1"/>
    </source>
</evidence>
<dbReference type="InterPro" id="IPR036051">
    <property type="entry name" value="KRAB_dom_sf"/>
</dbReference>
<dbReference type="CDD" id="cd07765">
    <property type="entry name" value="KRAB_A-box"/>
    <property type="match status" value="1"/>
</dbReference>
<evidence type="ECO:0000313" key="3">
    <source>
        <dbReference type="Proteomes" id="UP000694569"/>
    </source>
</evidence>
<organism evidence="2 3">
    <name type="scientific">Leptobrachium leishanense</name>
    <name type="common">Leishan spiny toad</name>
    <dbReference type="NCBI Taxonomy" id="445787"/>
    <lineage>
        <taxon>Eukaryota</taxon>
        <taxon>Metazoa</taxon>
        <taxon>Chordata</taxon>
        <taxon>Craniata</taxon>
        <taxon>Vertebrata</taxon>
        <taxon>Euteleostomi</taxon>
        <taxon>Amphibia</taxon>
        <taxon>Batrachia</taxon>
        <taxon>Anura</taxon>
        <taxon>Pelobatoidea</taxon>
        <taxon>Megophryidae</taxon>
        <taxon>Leptobrachium</taxon>
    </lineage>
</organism>
<dbReference type="AlphaFoldDB" id="A0A8C5QA35"/>
<proteinExistence type="predicted"/>
<feature type="domain" description="KRAB" evidence="1">
    <location>
        <begin position="27"/>
        <end position="62"/>
    </location>
</feature>
<dbReference type="SUPFAM" id="SSF109640">
    <property type="entry name" value="KRAB domain (Kruppel-associated box)"/>
    <property type="match status" value="1"/>
</dbReference>
<dbReference type="OrthoDB" id="9892686at2759"/>